<comment type="subcellular location">
    <subcellularLocation>
        <location evidence="1 8">Cell membrane</location>
        <topology evidence="1 8">Multi-pass membrane protein</topology>
    </subcellularLocation>
</comment>
<evidence type="ECO:0000256" key="4">
    <source>
        <dbReference type="ARBA" id="ARBA00022475"/>
    </source>
</evidence>
<dbReference type="PANTHER" id="PTHR30413">
    <property type="entry name" value="INNER MEMBRANE TRANSPORT PERMEASE"/>
    <property type="match status" value="1"/>
</dbReference>
<evidence type="ECO:0000313" key="10">
    <source>
        <dbReference type="EMBL" id="MBC1794796.1"/>
    </source>
</evidence>
<dbReference type="EMBL" id="JAARVG010000017">
    <property type="protein sequence ID" value="MBC1794796.1"/>
    <property type="molecule type" value="Genomic_DNA"/>
</dbReference>
<evidence type="ECO:0000256" key="6">
    <source>
        <dbReference type="ARBA" id="ARBA00022989"/>
    </source>
</evidence>
<feature type="transmembrane region" description="Helical" evidence="8">
    <location>
        <begin position="150"/>
        <end position="171"/>
    </location>
</feature>
<organism evidence="10 12">
    <name type="scientific">Listeria booriae</name>
    <dbReference type="NCBI Taxonomy" id="1552123"/>
    <lineage>
        <taxon>Bacteria</taxon>
        <taxon>Bacillati</taxon>
        <taxon>Bacillota</taxon>
        <taxon>Bacilli</taxon>
        <taxon>Bacillales</taxon>
        <taxon>Listeriaceae</taxon>
        <taxon>Listeria</taxon>
    </lineage>
</organism>
<evidence type="ECO:0000256" key="7">
    <source>
        <dbReference type="ARBA" id="ARBA00023136"/>
    </source>
</evidence>
<comment type="similarity">
    <text evidence="2 8">Belongs to the ABC-2 integral membrane protein family.</text>
</comment>
<evidence type="ECO:0000256" key="3">
    <source>
        <dbReference type="ARBA" id="ARBA00022448"/>
    </source>
</evidence>
<keyword evidence="6 8" id="KW-1133">Transmembrane helix</keyword>
<dbReference type="PROSITE" id="PS51012">
    <property type="entry name" value="ABC_TM2"/>
    <property type="match status" value="1"/>
</dbReference>
<gene>
    <name evidence="10" type="ORF">HCA52_15280</name>
    <name evidence="11" type="ORF">HCA55_14600</name>
</gene>
<feature type="domain" description="ABC transmembrane type-2" evidence="9">
    <location>
        <begin position="35"/>
        <end position="261"/>
    </location>
</feature>
<proteinExistence type="inferred from homology"/>
<accession>A0A7X0Y0J1</accession>
<feature type="transmembrane region" description="Helical" evidence="8">
    <location>
        <begin position="37"/>
        <end position="59"/>
    </location>
</feature>
<name>A0A7X0Y0J1_9LIST</name>
<dbReference type="PANTHER" id="PTHR30413:SF10">
    <property type="entry name" value="CAPSULE POLYSACCHARIDE EXPORT INNER-MEMBRANE PROTEIN CTRC"/>
    <property type="match status" value="1"/>
</dbReference>
<evidence type="ECO:0000256" key="8">
    <source>
        <dbReference type="RuleBase" id="RU361157"/>
    </source>
</evidence>
<dbReference type="GO" id="GO:0015920">
    <property type="term" value="P:lipopolysaccharide transport"/>
    <property type="evidence" value="ECO:0007669"/>
    <property type="project" value="TreeGrafter"/>
</dbReference>
<protein>
    <recommendedName>
        <fullName evidence="8">Transport permease protein</fullName>
    </recommendedName>
</protein>
<keyword evidence="7 8" id="KW-0472">Membrane</keyword>
<dbReference type="Proteomes" id="UP000539064">
    <property type="component" value="Unassembled WGS sequence"/>
</dbReference>
<dbReference type="InterPro" id="IPR047817">
    <property type="entry name" value="ABC2_TM_bact-type"/>
</dbReference>
<feature type="transmembrane region" description="Helical" evidence="8">
    <location>
        <begin position="71"/>
        <end position="97"/>
    </location>
</feature>
<keyword evidence="4 8" id="KW-1003">Cell membrane</keyword>
<dbReference type="Proteomes" id="UP000548082">
    <property type="component" value="Unassembled WGS sequence"/>
</dbReference>
<feature type="transmembrane region" description="Helical" evidence="8">
    <location>
        <begin position="118"/>
        <end position="138"/>
    </location>
</feature>
<dbReference type="InterPro" id="IPR013525">
    <property type="entry name" value="ABC2_TM"/>
</dbReference>
<evidence type="ECO:0000313" key="12">
    <source>
        <dbReference type="Proteomes" id="UP000539064"/>
    </source>
</evidence>
<dbReference type="EMBL" id="JAARVD010000008">
    <property type="protein sequence ID" value="MBC1797962.1"/>
    <property type="molecule type" value="Genomic_DNA"/>
</dbReference>
<sequence>MKATIQILKEQVTHWHKIMRIARYDQRAAYQSHYLGMVWEVLSPTLQVLIYYFVFGIRMNGSQMIEGNVPYIVWMLIGIIPWFFISGIIVSGANSIYANLSLVSRVKFPMSILPSITIFKSMYSYATMLVILLIFLFANHIYPTIYWTQFFYYFVCMCFFLYAVSLFNATITILFRDYQLIIGSVMRLLFFLSGAVMDVTANPDSLLTKALKLNPIVYVIEGFRDAFLSREWFFQDIWWLLYFWGVTLLVLGVGAMLHLQFKDRFMDYL</sequence>
<dbReference type="GO" id="GO:0140359">
    <property type="term" value="F:ABC-type transporter activity"/>
    <property type="evidence" value="ECO:0007669"/>
    <property type="project" value="InterPro"/>
</dbReference>
<evidence type="ECO:0000313" key="11">
    <source>
        <dbReference type="EMBL" id="MBC1797962.1"/>
    </source>
</evidence>
<comment type="caution">
    <text evidence="10">The sequence shown here is derived from an EMBL/GenBank/DDBJ whole genome shotgun (WGS) entry which is preliminary data.</text>
</comment>
<dbReference type="AlphaFoldDB" id="A0A7X0Y0J1"/>
<feature type="transmembrane region" description="Helical" evidence="8">
    <location>
        <begin position="178"/>
        <end position="197"/>
    </location>
</feature>
<evidence type="ECO:0000313" key="13">
    <source>
        <dbReference type="Proteomes" id="UP000548082"/>
    </source>
</evidence>
<feature type="transmembrane region" description="Helical" evidence="8">
    <location>
        <begin position="237"/>
        <end position="259"/>
    </location>
</feature>
<keyword evidence="5 8" id="KW-0812">Transmembrane</keyword>
<keyword evidence="3 8" id="KW-0813">Transport</keyword>
<dbReference type="Pfam" id="PF01061">
    <property type="entry name" value="ABC2_membrane"/>
    <property type="match status" value="1"/>
</dbReference>
<dbReference type="GO" id="GO:0005886">
    <property type="term" value="C:plasma membrane"/>
    <property type="evidence" value="ECO:0007669"/>
    <property type="project" value="UniProtKB-SubCell"/>
</dbReference>
<evidence type="ECO:0000256" key="2">
    <source>
        <dbReference type="ARBA" id="ARBA00007783"/>
    </source>
</evidence>
<evidence type="ECO:0000256" key="1">
    <source>
        <dbReference type="ARBA" id="ARBA00004651"/>
    </source>
</evidence>
<dbReference type="RefSeq" id="WP_185489051.1">
    <property type="nucleotide sequence ID" value="NZ_JAARVC010000007.1"/>
</dbReference>
<evidence type="ECO:0000259" key="9">
    <source>
        <dbReference type="PROSITE" id="PS51012"/>
    </source>
</evidence>
<reference evidence="12 13" key="1">
    <citation type="submission" date="2020-03" db="EMBL/GenBank/DDBJ databases">
        <title>Soil Listeria distribution.</title>
        <authorList>
            <person name="Liao J."/>
            <person name="Wiedmann M."/>
        </authorList>
    </citation>
    <scope>NUCLEOTIDE SEQUENCE [LARGE SCALE GENOMIC DNA]</scope>
    <source>
        <strain evidence="10 12">FSL L7-0978</strain>
        <strain evidence="11 13">FSL L7-0990</strain>
    </source>
</reference>
<evidence type="ECO:0000256" key="5">
    <source>
        <dbReference type="ARBA" id="ARBA00022692"/>
    </source>
</evidence>